<dbReference type="Pfam" id="PF00111">
    <property type="entry name" value="Fer2"/>
    <property type="match status" value="1"/>
</dbReference>
<keyword evidence="3" id="KW-0001">2Fe-2S</keyword>
<dbReference type="PROSITE" id="PS51085">
    <property type="entry name" value="2FE2S_FER_2"/>
    <property type="match status" value="1"/>
</dbReference>
<keyword evidence="4" id="KW-0479">Metal-binding</keyword>
<reference evidence="11" key="1">
    <citation type="journal article" date="2019" name="Int. J. Syst. Evol. Microbiol.">
        <title>The Global Catalogue of Microorganisms (GCM) 10K type strain sequencing project: providing services to taxonomists for standard genome sequencing and annotation.</title>
        <authorList>
            <consortium name="The Broad Institute Genomics Platform"/>
            <consortium name="The Broad Institute Genome Sequencing Center for Infectious Disease"/>
            <person name="Wu L."/>
            <person name="Ma J."/>
        </authorList>
    </citation>
    <scope>NUCLEOTIDE SEQUENCE [LARGE SCALE GENOMIC DNA]</scope>
    <source>
        <strain evidence="11">IBRC-M 10906</strain>
    </source>
</reference>
<keyword evidence="7" id="KW-0411">Iron-sulfur</keyword>
<proteinExistence type="predicted"/>
<dbReference type="InterPro" id="IPR039261">
    <property type="entry name" value="FNR_nucleotide-bd"/>
</dbReference>
<dbReference type="PROSITE" id="PS51384">
    <property type="entry name" value="FAD_FR"/>
    <property type="match status" value="1"/>
</dbReference>
<dbReference type="InterPro" id="IPR001041">
    <property type="entry name" value="2Fe-2S_ferredoxin-type"/>
</dbReference>
<evidence type="ECO:0000256" key="6">
    <source>
        <dbReference type="ARBA" id="ARBA00023004"/>
    </source>
</evidence>
<dbReference type="InterPro" id="IPR036010">
    <property type="entry name" value="2Fe-2S_ferredoxin-like_sf"/>
</dbReference>
<dbReference type="InterPro" id="IPR017938">
    <property type="entry name" value="Riboflavin_synthase-like_b-brl"/>
</dbReference>
<evidence type="ECO:0000256" key="4">
    <source>
        <dbReference type="ARBA" id="ARBA00022723"/>
    </source>
</evidence>
<feature type="domain" description="FAD-binding FR-type" evidence="9">
    <location>
        <begin position="1"/>
        <end position="101"/>
    </location>
</feature>
<dbReference type="Gene3D" id="3.10.20.30">
    <property type="match status" value="1"/>
</dbReference>
<sequence length="311" mass="33135">MTTLRLVVASTTEIATGIREITFVRPDGGVLPSHPAGSHIVVEAGDQRNAYSLTNPGARPRRYSVAVLLRPDGNGGSRALHDLRPGAEVVVSPPRSAFPPVATARRHLLVAGGIGITPMLAHAREALRWGREAELLYVHRPEAAAFGSTVDDLLGPRAHRTTDRAEFGRLLGKLLGGAPIGTHLYVCGPTALMDHVLDTAAGLGWPAERLHSERFTPAELEPGRPFTARLARSGRDVKVGPGTSLLDALLAEGVPVPSMCRQGVCGECRVPVLSGRPSHRDEYLDDDERAAGTAVMCCVSRSETDLLEVDL</sequence>
<evidence type="ECO:0000259" key="8">
    <source>
        <dbReference type="PROSITE" id="PS51085"/>
    </source>
</evidence>
<dbReference type="Gene3D" id="3.40.50.80">
    <property type="entry name" value="Nucleotide-binding domain of ferredoxin-NADP reductase (FNR) module"/>
    <property type="match status" value="1"/>
</dbReference>
<comment type="cofactor">
    <cofactor evidence="1">
        <name>FAD</name>
        <dbReference type="ChEBI" id="CHEBI:57692"/>
    </cofactor>
</comment>
<evidence type="ECO:0000256" key="7">
    <source>
        <dbReference type="ARBA" id="ARBA00023014"/>
    </source>
</evidence>
<evidence type="ECO:0000256" key="1">
    <source>
        <dbReference type="ARBA" id="ARBA00001974"/>
    </source>
</evidence>
<gene>
    <name evidence="10" type="ORF">ACFS2C_08965</name>
</gene>
<feature type="domain" description="2Fe-2S ferredoxin-type" evidence="8">
    <location>
        <begin position="226"/>
        <end position="311"/>
    </location>
</feature>
<keyword evidence="5" id="KW-0560">Oxidoreductase</keyword>
<dbReference type="CDD" id="cd00207">
    <property type="entry name" value="fer2"/>
    <property type="match status" value="1"/>
</dbReference>
<comment type="caution">
    <text evidence="10">The sequence shown here is derived from an EMBL/GenBank/DDBJ whole genome shotgun (WGS) entry which is preliminary data.</text>
</comment>
<evidence type="ECO:0000259" key="9">
    <source>
        <dbReference type="PROSITE" id="PS51384"/>
    </source>
</evidence>
<organism evidence="10 11">
    <name type="scientific">Prauserella oleivorans</name>
    <dbReference type="NCBI Taxonomy" id="1478153"/>
    <lineage>
        <taxon>Bacteria</taxon>
        <taxon>Bacillati</taxon>
        <taxon>Actinomycetota</taxon>
        <taxon>Actinomycetes</taxon>
        <taxon>Pseudonocardiales</taxon>
        <taxon>Pseudonocardiaceae</taxon>
        <taxon>Prauserella</taxon>
    </lineage>
</organism>
<protein>
    <submittedName>
        <fullName evidence="10">PDR/VanB family oxidoreductase</fullName>
    </submittedName>
</protein>
<dbReference type="Proteomes" id="UP001597478">
    <property type="component" value="Unassembled WGS sequence"/>
</dbReference>
<dbReference type="InterPro" id="IPR017927">
    <property type="entry name" value="FAD-bd_FR_type"/>
</dbReference>
<dbReference type="PRINTS" id="PR00409">
    <property type="entry name" value="PHDIOXRDTASE"/>
</dbReference>
<dbReference type="SUPFAM" id="SSF52343">
    <property type="entry name" value="Ferredoxin reductase-like, C-terminal NADP-linked domain"/>
    <property type="match status" value="1"/>
</dbReference>
<evidence type="ECO:0000256" key="3">
    <source>
        <dbReference type="ARBA" id="ARBA00022714"/>
    </source>
</evidence>
<dbReference type="Gene3D" id="2.40.30.10">
    <property type="entry name" value="Translation factors"/>
    <property type="match status" value="1"/>
</dbReference>
<dbReference type="InterPro" id="IPR012675">
    <property type="entry name" value="Beta-grasp_dom_sf"/>
</dbReference>
<evidence type="ECO:0000256" key="5">
    <source>
        <dbReference type="ARBA" id="ARBA00023002"/>
    </source>
</evidence>
<dbReference type="SUPFAM" id="SSF63380">
    <property type="entry name" value="Riboflavin synthase domain-like"/>
    <property type="match status" value="1"/>
</dbReference>
<evidence type="ECO:0000256" key="2">
    <source>
        <dbReference type="ARBA" id="ARBA00022630"/>
    </source>
</evidence>
<dbReference type="InterPro" id="IPR054582">
    <property type="entry name" value="DmmA-like_N"/>
</dbReference>
<evidence type="ECO:0000313" key="10">
    <source>
        <dbReference type="EMBL" id="MFD2799522.1"/>
    </source>
</evidence>
<keyword evidence="2" id="KW-0285">Flavoprotein</keyword>
<keyword evidence="11" id="KW-1185">Reference proteome</keyword>
<dbReference type="PANTHER" id="PTHR47354:SF1">
    <property type="entry name" value="CARNITINE MONOOXYGENASE REDUCTASE SUBUNIT"/>
    <property type="match status" value="1"/>
</dbReference>
<dbReference type="PANTHER" id="PTHR47354">
    <property type="entry name" value="NADH OXIDOREDUCTASE HCR"/>
    <property type="match status" value="1"/>
</dbReference>
<name>A0ABW5W8U4_9PSEU</name>
<keyword evidence="6" id="KW-0408">Iron</keyword>
<dbReference type="Pfam" id="PF22290">
    <property type="entry name" value="DmmA-like_N"/>
    <property type="match status" value="1"/>
</dbReference>
<evidence type="ECO:0000313" key="11">
    <source>
        <dbReference type="Proteomes" id="UP001597478"/>
    </source>
</evidence>
<accession>A0ABW5W8U4</accession>
<dbReference type="CDD" id="cd06185">
    <property type="entry name" value="PDR_like"/>
    <property type="match status" value="1"/>
</dbReference>
<dbReference type="InterPro" id="IPR050415">
    <property type="entry name" value="MRET"/>
</dbReference>
<dbReference type="RefSeq" id="WP_377389105.1">
    <property type="nucleotide sequence ID" value="NZ_JBHSAN010000015.1"/>
</dbReference>
<dbReference type="EMBL" id="JBHUOF010000008">
    <property type="protein sequence ID" value="MFD2799522.1"/>
    <property type="molecule type" value="Genomic_DNA"/>
</dbReference>
<dbReference type="SUPFAM" id="SSF54292">
    <property type="entry name" value="2Fe-2S ferredoxin-like"/>
    <property type="match status" value="1"/>
</dbReference>